<dbReference type="EMBL" id="KV417656">
    <property type="protein sequence ID" value="KZP11839.1"/>
    <property type="molecule type" value="Genomic_DNA"/>
</dbReference>
<reference evidence="2 3" key="1">
    <citation type="journal article" date="2016" name="Mol. Biol. Evol.">
        <title>Comparative Genomics of Early-Diverging Mushroom-Forming Fungi Provides Insights into the Origins of Lignocellulose Decay Capabilities.</title>
        <authorList>
            <person name="Nagy L.G."/>
            <person name="Riley R."/>
            <person name="Tritt A."/>
            <person name="Adam C."/>
            <person name="Daum C."/>
            <person name="Floudas D."/>
            <person name="Sun H."/>
            <person name="Yadav J.S."/>
            <person name="Pangilinan J."/>
            <person name="Larsson K.H."/>
            <person name="Matsuura K."/>
            <person name="Barry K."/>
            <person name="Labutti K."/>
            <person name="Kuo R."/>
            <person name="Ohm R.A."/>
            <person name="Bhattacharya S.S."/>
            <person name="Shirouzu T."/>
            <person name="Yoshinaga Y."/>
            <person name="Martin F.M."/>
            <person name="Grigoriev I.V."/>
            <person name="Hibbett D.S."/>
        </authorList>
    </citation>
    <scope>NUCLEOTIDE SEQUENCE [LARGE SCALE GENOMIC DNA]</scope>
    <source>
        <strain evidence="2 3">CBS 109695</strain>
    </source>
</reference>
<dbReference type="EMBL" id="KV417561">
    <property type="protein sequence ID" value="KZP19676.1"/>
    <property type="molecule type" value="Genomic_DNA"/>
</dbReference>
<dbReference type="Gene3D" id="3.60.130.30">
    <property type="match status" value="1"/>
</dbReference>
<proteinExistence type="predicted"/>
<name>A0A166ICR4_9AGAM</name>
<sequence>MAKRLWTVEECVERWGHVVKKWDGKTPIPILDRLGRIFGICAGTPEDEDWDTVHQDAAAHIQTARGECNFPKLRGVPLRGRFATMAAGVSFGGGQVRPGNLVHSVANARSLSKLLETRTIRRLMAFASGAFKFWCPRLHRYYADTLGQLYARYPRLQRNYNRSVFPCATVNFGPRTCCFPHRDANNLPFGLCAITALGNFNPELGGHLILWDLKLVIEFPPGATILIPSATVLHSNVAIQQGETRYSFTQYAAGGLFRWVEHGFRLERVRKQGQSKEQVEQDLVDGEHRWDEGINLFSTLDELRSLHGDSKTPIR</sequence>
<evidence type="ECO:0000313" key="2">
    <source>
        <dbReference type="EMBL" id="KZP19676.1"/>
    </source>
</evidence>
<organism evidence="2 3">
    <name type="scientific">Athelia psychrophila</name>
    <dbReference type="NCBI Taxonomy" id="1759441"/>
    <lineage>
        <taxon>Eukaryota</taxon>
        <taxon>Fungi</taxon>
        <taxon>Dikarya</taxon>
        <taxon>Basidiomycota</taxon>
        <taxon>Agaricomycotina</taxon>
        <taxon>Agaricomycetes</taxon>
        <taxon>Agaricomycetidae</taxon>
        <taxon>Atheliales</taxon>
        <taxon>Atheliaceae</taxon>
        <taxon>Athelia</taxon>
    </lineage>
</organism>
<gene>
    <name evidence="2" type="ORF">FIBSPDRAFT_743407</name>
    <name evidence="1" type="ORF">FIBSPDRAFT_756116</name>
</gene>
<evidence type="ECO:0000313" key="1">
    <source>
        <dbReference type="EMBL" id="KZP11839.1"/>
    </source>
</evidence>
<dbReference type="STRING" id="436010.A0A166ICR4"/>
<dbReference type="AlphaFoldDB" id="A0A166ICR4"/>
<protein>
    <submittedName>
        <fullName evidence="2">Uncharacterized protein</fullName>
    </submittedName>
</protein>
<dbReference type="Proteomes" id="UP000076532">
    <property type="component" value="Unassembled WGS sequence"/>
</dbReference>
<keyword evidence="3" id="KW-1185">Reference proteome</keyword>
<accession>A0A166ICR4</accession>
<dbReference type="OrthoDB" id="2797114at2759"/>
<evidence type="ECO:0000313" key="3">
    <source>
        <dbReference type="Proteomes" id="UP000076532"/>
    </source>
</evidence>